<dbReference type="Proteomes" id="UP000553632">
    <property type="component" value="Unassembled WGS sequence"/>
</dbReference>
<evidence type="ECO:0000313" key="1">
    <source>
        <dbReference type="EMBL" id="KAF4746606.1"/>
    </source>
</evidence>
<reference evidence="1 2" key="1">
    <citation type="submission" date="2020-04" db="EMBL/GenBank/DDBJ databases">
        <title>Perkinsus olseni comparative genomics.</title>
        <authorList>
            <person name="Bogema D.R."/>
        </authorList>
    </citation>
    <scope>NUCLEOTIDE SEQUENCE [LARGE SCALE GENOMIC DNA]</scope>
    <source>
        <strain evidence="1 2">ATCC PRA-207</strain>
    </source>
</reference>
<proteinExistence type="predicted"/>
<gene>
    <name evidence="1" type="ORF">FOZ63_033299</name>
</gene>
<dbReference type="EMBL" id="JABANO010009564">
    <property type="protein sequence ID" value="KAF4746606.1"/>
    <property type="molecule type" value="Genomic_DNA"/>
</dbReference>
<dbReference type="AlphaFoldDB" id="A0A7J6TQE0"/>
<sequence length="69" mass="8285">SRYQHPLDRSPSQRTEQVTSWARLCLWWRSTECGCFTLVTSVERLIVTFLTRRWYQLPSTPWLLRVLTA</sequence>
<comment type="caution">
    <text evidence="1">The sequence shown here is derived from an EMBL/GenBank/DDBJ whole genome shotgun (WGS) entry which is preliminary data.</text>
</comment>
<name>A0A7J6TQE0_PEROL</name>
<organism evidence="1 2">
    <name type="scientific">Perkinsus olseni</name>
    <name type="common">Perkinsus atlanticus</name>
    <dbReference type="NCBI Taxonomy" id="32597"/>
    <lineage>
        <taxon>Eukaryota</taxon>
        <taxon>Sar</taxon>
        <taxon>Alveolata</taxon>
        <taxon>Perkinsozoa</taxon>
        <taxon>Perkinsea</taxon>
        <taxon>Perkinsida</taxon>
        <taxon>Perkinsidae</taxon>
        <taxon>Perkinsus</taxon>
    </lineage>
</organism>
<feature type="non-terminal residue" evidence="1">
    <location>
        <position position="69"/>
    </location>
</feature>
<evidence type="ECO:0000313" key="2">
    <source>
        <dbReference type="Proteomes" id="UP000553632"/>
    </source>
</evidence>
<accession>A0A7J6TQE0</accession>
<feature type="non-terminal residue" evidence="1">
    <location>
        <position position="1"/>
    </location>
</feature>
<protein>
    <submittedName>
        <fullName evidence="1">Uncharacterized protein</fullName>
    </submittedName>
</protein>
<keyword evidence="2" id="KW-1185">Reference proteome</keyword>